<organism evidence="4 5">
    <name type="scientific">Cohnella phaseoli</name>
    <dbReference type="NCBI Taxonomy" id="456490"/>
    <lineage>
        <taxon>Bacteria</taxon>
        <taxon>Bacillati</taxon>
        <taxon>Bacillota</taxon>
        <taxon>Bacilli</taxon>
        <taxon>Bacillales</taxon>
        <taxon>Paenibacillaceae</taxon>
        <taxon>Cohnella</taxon>
    </lineage>
</organism>
<dbReference type="InterPro" id="IPR050490">
    <property type="entry name" value="Bact_solute-bd_prot1"/>
</dbReference>
<feature type="chain" id="PRO_5038698860" evidence="3">
    <location>
        <begin position="22"/>
        <end position="565"/>
    </location>
</feature>
<dbReference type="OrthoDB" id="9787283at2"/>
<feature type="compositionally biased region" description="Low complexity" evidence="2">
    <location>
        <begin position="35"/>
        <end position="58"/>
    </location>
</feature>
<dbReference type="CDD" id="cd13580">
    <property type="entry name" value="PBP2_AlgQ_like_1"/>
    <property type="match status" value="1"/>
</dbReference>
<dbReference type="RefSeq" id="WP_116062862.1">
    <property type="nucleotide sequence ID" value="NZ_QRDZ01000019.1"/>
</dbReference>
<dbReference type="Gene3D" id="3.40.190.10">
    <property type="entry name" value="Periplasmic binding protein-like II"/>
    <property type="match status" value="2"/>
</dbReference>
<dbReference type="EMBL" id="QRDZ01000019">
    <property type="protein sequence ID" value="RED65460.1"/>
    <property type="molecule type" value="Genomic_DNA"/>
</dbReference>
<proteinExistence type="predicted"/>
<feature type="region of interest" description="Disordered" evidence="2">
    <location>
        <begin position="27"/>
        <end position="67"/>
    </location>
</feature>
<evidence type="ECO:0000313" key="5">
    <source>
        <dbReference type="Proteomes" id="UP000256977"/>
    </source>
</evidence>
<comment type="caution">
    <text evidence="4">The sequence shown here is derived from an EMBL/GenBank/DDBJ whole genome shotgun (WGS) entry which is preliminary data.</text>
</comment>
<evidence type="ECO:0000256" key="1">
    <source>
        <dbReference type="ARBA" id="ARBA00022729"/>
    </source>
</evidence>
<evidence type="ECO:0000313" key="4">
    <source>
        <dbReference type="EMBL" id="RED65460.1"/>
    </source>
</evidence>
<dbReference type="SUPFAM" id="SSF53850">
    <property type="entry name" value="Periplasmic binding protein-like II"/>
    <property type="match status" value="1"/>
</dbReference>
<reference evidence="4 5" key="1">
    <citation type="submission" date="2018-07" db="EMBL/GenBank/DDBJ databases">
        <title>Genomic Encyclopedia of Type Strains, Phase III (KMG-III): the genomes of soil and plant-associated and newly described type strains.</title>
        <authorList>
            <person name="Whitman W."/>
        </authorList>
    </citation>
    <scope>NUCLEOTIDE SEQUENCE [LARGE SCALE GENOMIC DNA]</scope>
    <source>
        <strain evidence="4 5">CECT 7287</strain>
    </source>
</reference>
<keyword evidence="5" id="KW-1185">Reference proteome</keyword>
<dbReference type="PANTHER" id="PTHR43649:SF33">
    <property type="entry name" value="POLYGALACTURONAN_RHAMNOGALACTURONAN-BINDING PROTEIN YTCQ"/>
    <property type="match status" value="1"/>
</dbReference>
<dbReference type="PROSITE" id="PS51257">
    <property type="entry name" value="PROKAR_LIPOPROTEIN"/>
    <property type="match status" value="1"/>
</dbReference>
<feature type="signal peptide" evidence="3">
    <location>
        <begin position="1"/>
        <end position="21"/>
    </location>
</feature>
<keyword evidence="1 3" id="KW-0732">Signal</keyword>
<protein>
    <submittedName>
        <fullName evidence="4">Putative aldouronate transport system substrate-binding protein</fullName>
    </submittedName>
</protein>
<dbReference type="PANTHER" id="PTHR43649">
    <property type="entry name" value="ARABINOSE-BINDING PROTEIN-RELATED"/>
    <property type="match status" value="1"/>
</dbReference>
<dbReference type="AlphaFoldDB" id="A0A3D9IUL9"/>
<evidence type="ECO:0000256" key="3">
    <source>
        <dbReference type="SAM" id="SignalP"/>
    </source>
</evidence>
<evidence type="ECO:0000256" key="2">
    <source>
        <dbReference type="SAM" id="MobiDB-lite"/>
    </source>
</evidence>
<sequence length="565" mass="61787">MKRTAKYFGMSLAVLTIFMTAACGNESKGGNAQESGSPAATASSQASTAAPESASTETVDPFGKYDPPIKVSVTRNTDSTYKFKEGESFDKNAWNTAYAERLGIQIANKWIVQSDQYDQKMNASIAAGDLPDVFRVNAVQFKQLADAGQLEDLTEVYEKYASPMGRELIENGQVAKAASTVGGKLLAIPQSQDYFGGAPLLWVRTDWLVKLGLPEPSTMQDVFTIAEAFTKQDPDGNGKADTLGLALSKELFSGYPDVTGFMNGFHAYPKIWIKDASGKLVYGSIQPEVKAALAKLQEMFNAGQIDKEFGVKDGSKASELEINGKLGMHFGAMWNPLWPLQGNKDKEPQADWKAYPIPSIDGNTANAQSSLDYNQFWVVRKGYEHPEAVIKLYNLTVDIFGGDSQNPEIYHSKDGIEFHKYALLTNTGTGEGLIGAQKHIKAAFESGDASKLTAEEKGYYDKIVAHQGGDNSGWGTDRVFGSESAYSVIGQYYDQNRQLKVNEFIGAPTPTMGDRRATLEKLELETFTKIILGASLDDFDTFVADWKKLGGDQITAEVNEWYATK</sequence>
<accession>A0A3D9IUL9</accession>
<name>A0A3D9IUL9_9BACL</name>
<gene>
    <name evidence="4" type="ORF">DFP98_119100</name>
</gene>
<dbReference type="Proteomes" id="UP000256977">
    <property type="component" value="Unassembled WGS sequence"/>
</dbReference>